<comment type="caution">
    <text evidence="2">The sequence shown here is derived from an EMBL/GenBank/DDBJ whole genome shotgun (WGS) entry which is preliminary data.</text>
</comment>
<gene>
    <name evidence="2" type="ORF">AWB82_04932</name>
</gene>
<feature type="domain" description="BON" evidence="1">
    <location>
        <begin position="51"/>
        <end position="119"/>
    </location>
</feature>
<dbReference type="InterPro" id="IPR014004">
    <property type="entry name" value="Transpt-assoc_nodulatn_dom_bac"/>
</dbReference>
<dbReference type="Gene3D" id="3.30.1340.30">
    <property type="match status" value="1"/>
</dbReference>
<sequence length="120" mass="12416">MIGVVAASASFYVHAQSAASAPLSASVPRFASASASASASATNGGKATRAADRALRRRILTALGKEKNMRASGITVRATNGDVLLEGWVPEQAQIDQATRVAQNVQGVKSVRNMLTLSTF</sequence>
<dbReference type="PANTHER" id="PTHR34606">
    <property type="entry name" value="BON DOMAIN-CONTAINING PROTEIN"/>
    <property type="match status" value="1"/>
</dbReference>
<dbReference type="InterPro" id="IPR007055">
    <property type="entry name" value="BON_dom"/>
</dbReference>
<dbReference type="PANTHER" id="PTHR34606:SF15">
    <property type="entry name" value="BON DOMAIN-CONTAINING PROTEIN"/>
    <property type="match status" value="1"/>
</dbReference>
<name>A0A158C3C2_9BURK</name>
<evidence type="ECO:0000313" key="3">
    <source>
        <dbReference type="Proteomes" id="UP000054596"/>
    </source>
</evidence>
<proteinExistence type="predicted"/>
<organism evidence="2 3">
    <name type="scientific">Caballeronia glebae</name>
    <dbReference type="NCBI Taxonomy" id="1777143"/>
    <lineage>
        <taxon>Bacteria</taxon>
        <taxon>Pseudomonadati</taxon>
        <taxon>Pseudomonadota</taxon>
        <taxon>Betaproteobacteria</taxon>
        <taxon>Burkholderiales</taxon>
        <taxon>Burkholderiaceae</taxon>
        <taxon>Caballeronia</taxon>
    </lineage>
</organism>
<dbReference type="AlphaFoldDB" id="A0A158C3C2"/>
<dbReference type="PROSITE" id="PS50914">
    <property type="entry name" value="BON"/>
    <property type="match status" value="1"/>
</dbReference>
<dbReference type="Pfam" id="PF04972">
    <property type="entry name" value="BON"/>
    <property type="match status" value="1"/>
</dbReference>
<dbReference type="OrthoDB" id="9010075at2"/>
<evidence type="ECO:0000313" key="2">
    <source>
        <dbReference type="EMBL" id="SAK76803.1"/>
    </source>
</evidence>
<evidence type="ECO:0000259" key="1">
    <source>
        <dbReference type="PROSITE" id="PS50914"/>
    </source>
</evidence>
<reference evidence="2" key="1">
    <citation type="submission" date="2016-01" db="EMBL/GenBank/DDBJ databases">
        <authorList>
            <person name="Peeters C."/>
        </authorList>
    </citation>
    <scope>NUCLEOTIDE SEQUENCE [LARGE SCALE GENOMIC DNA]</scope>
    <source>
        <strain evidence="2">LMG 29325</strain>
    </source>
</reference>
<dbReference type="EMBL" id="FCOJ02000041">
    <property type="protein sequence ID" value="SAK76803.1"/>
    <property type="molecule type" value="Genomic_DNA"/>
</dbReference>
<dbReference type="InterPro" id="IPR051686">
    <property type="entry name" value="Lipoprotein_DolP"/>
</dbReference>
<accession>A0A158C3C2</accession>
<dbReference type="STRING" id="1777143.AWB82_04932"/>
<protein>
    <submittedName>
        <fullName evidence="2">Transport-associated protein</fullName>
    </submittedName>
</protein>
<dbReference type="Proteomes" id="UP000054596">
    <property type="component" value="Unassembled WGS sequence"/>
</dbReference>
<dbReference type="SMART" id="SM00749">
    <property type="entry name" value="BON"/>
    <property type="match status" value="1"/>
</dbReference>
<keyword evidence="3" id="KW-1185">Reference proteome</keyword>